<comment type="caution">
    <text evidence="1">The sequence shown here is derived from an EMBL/GenBank/DDBJ whole genome shotgun (WGS) entry which is preliminary data.</text>
</comment>
<evidence type="ECO:0000313" key="2">
    <source>
        <dbReference type="Proteomes" id="UP001163321"/>
    </source>
</evidence>
<dbReference type="EMBL" id="CM047587">
    <property type="protein sequence ID" value="KAI9906771.1"/>
    <property type="molecule type" value="Genomic_DNA"/>
</dbReference>
<protein>
    <submittedName>
        <fullName evidence="1">Uncharacterized protein</fullName>
    </submittedName>
</protein>
<reference evidence="1 2" key="1">
    <citation type="journal article" date="2022" name="bioRxiv">
        <title>The genome of the oomycete Peronosclerospora sorghi, a cosmopolitan pathogen of maize and sorghum, is inflated with dispersed pseudogenes.</title>
        <authorList>
            <person name="Fletcher K."/>
            <person name="Martin F."/>
            <person name="Isakeit T."/>
            <person name="Cavanaugh K."/>
            <person name="Magill C."/>
            <person name="Michelmore R."/>
        </authorList>
    </citation>
    <scope>NUCLEOTIDE SEQUENCE [LARGE SCALE GENOMIC DNA]</scope>
    <source>
        <strain evidence="1">P6</strain>
    </source>
</reference>
<organism evidence="1 2">
    <name type="scientific">Peronosclerospora sorghi</name>
    <dbReference type="NCBI Taxonomy" id="230839"/>
    <lineage>
        <taxon>Eukaryota</taxon>
        <taxon>Sar</taxon>
        <taxon>Stramenopiles</taxon>
        <taxon>Oomycota</taxon>
        <taxon>Peronosporomycetes</taxon>
        <taxon>Peronosporales</taxon>
        <taxon>Peronosporaceae</taxon>
        <taxon>Peronosclerospora</taxon>
    </lineage>
</organism>
<sequence length="66" mass="7056">MVICGGTGHHLIRDDESFECSDELTQTLTAMGKLLVTSATKIGAIVAQRRSSNTAFSKPLPSCWSS</sequence>
<accession>A0ACC0VMS5</accession>
<proteinExistence type="predicted"/>
<keyword evidence="2" id="KW-1185">Reference proteome</keyword>
<evidence type="ECO:0000313" key="1">
    <source>
        <dbReference type="EMBL" id="KAI9906771.1"/>
    </source>
</evidence>
<dbReference type="Proteomes" id="UP001163321">
    <property type="component" value="Chromosome 8"/>
</dbReference>
<gene>
    <name evidence="1" type="ORF">PsorP6_002762</name>
</gene>
<name>A0ACC0VMS5_9STRA</name>